<dbReference type="Pfam" id="PF13439">
    <property type="entry name" value="Glyco_transf_4"/>
    <property type="match status" value="1"/>
</dbReference>
<dbReference type="Proteomes" id="UP000199475">
    <property type="component" value="Unassembled WGS sequence"/>
</dbReference>
<dbReference type="PANTHER" id="PTHR45947:SF3">
    <property type="entry name" value="SULFOQUINOVOSYL TRANSFERASE SQD2"/>
    <property type="match status" value="1"/>
</dbReference>
<dbReference type="SUPFAM" id="SSF53756">
    <property type="entry name" value="UDP-Glycosyltransferase/glycogen phosphorylase"/>
    <property type="match status" value="1"/>
</dbReference>
<dbReference type="CDD" id="cd03808">
    <property type="entry name" value="GT4_CapM-like"/>
    <property type="match status" value="1"/>
</dbReference>
<evidence type="ECO:0000259" key="3">
    <source>
        <dbReference type="Pfam" id="PF13439"/>
    </source>
</evidence>
<dbReference type="OrthoDB" id="9772485at2"/>
<dbReference type="InterPro" id="IPR028098">
    <property type="entry name" value="Glyco_trans_4-like_N"/>
</dbReference>
<keyword evidence="5" id="KW-1185">Reference proteome</keyword>
<dbReference type="Pfam" id="PF13692">
    <property type="entry name" value="Glyco_trans_1_4"/>
    <property type="match status" value="1"/>
</dbReference>
<dbReference type="AlphaFoldDB" id="A0A1G9KFG9"/>
<reference evidence="4 5" key="1">
    <citation type="submission" date="2016-10" db="EMBL/GenBank/DDBJ databases">
        <authorList>
            <person name="de Groot N.N."/>
        </authorList>
    </citation>
    <scope>NUCLEOTIDE SEQUENCE [LARGE SCALE GENOMIC DNA]</scope>
    <source>
        <strain evidence="4 5">CGMCC 1.9159</strain>
    </source>
</reference>
<feature type="domain" description="Glycosyltransferase subfamily 4-like N-terminal" evidence="3">
    <location>
        <begin position="28"/>
        <end position="166"/>
    </location>
</feature>
<name>A0A1G9KFG9_9ACTN</name>
<dbReference type="EMBL" id="FNGP01000003">
    <property type="protein sequence ID" value="SDL48379.1"/>
    <property type="molecule type" value="Genomic_DNA"/>
</dbReference>
<dbReference type="RefSeq" id="WP_143008247.1">
    <property type="nucleotide sequence ID" value="NZ_FNGP01000003.1"/>
</dbReference>
<organism evidence="4 5">
    <name type="scientific">Tessaracoccus oleiagri</name>
    <dbReference type="NCBI Taxonomy" id="686624"/>
    <lineage>
        <taxon>Bacteria</taxon>
        <taxon>Bacillati</taxon>
        <taxon>Actinomycetota</taxon>
        <taxon>Actinomycetes</taxon>
        <taxon>Propionibacteriales</taxon>
        <taxon>Propionibacteriaceae</taxon>
        <taxon>Tessaracoccus</taxon>
    </lineage>
</organism>
<evidence type="ECO:0000313" key="4">
    <source>
        <dbReference type="EMBL" id="SDL48379.1"/>
    </source>
</evidence>
<gene>
    <name evidence="4" type="ORF">SAMN04488242_1604</name>
</gene>
<sequence>MNKAVNPLKAAPAAVIVLVATAGISAEQFSLGFAKHLANRGHRVYVIADGVDVLTQEHGTDRLHFISVAMSREPKLFRDFLSLLRMTIVLRRLRPDLVAYGTPKASLIAAISAFVLRVPIRVYQIWGLRLQTVHGLRRGVLAAMERITSRCSTRIVANSHSLAEVYGLMKLASGTPVDVLGRGSSHGVDLERFDRASPCTPMDSETRTFLQDTNDQFTVGYVGRLHPDKGLDTLAAATQICAANGLNLRVLLVGRDEGFEDTFKKMRQRVPVWRTGEVKDTRPYYAAMDVLVLASKREGFPNVVLEAAAMQVPAVVSDATGTVDSVVHGETGIVVPVDDSRALAEALMHLADGAGLRHAMGHAARRHVETHFAQGLVFTALERYMLDGMLTD</sequence>
<evidence type="ECO:0000313" key="5">
    <source>
        <dbReference type="Proteomes" id="UP000199475"/>
    </source>
</evidence>
<evidence type="ECO:0000256" key="1">
    <source>
        <dbReference type="ARBA" id="ARBA00022676"/>
    </source>
</evidence>
<accession>A0A1G9KFG9</accession>
<keyword evidence="2 4" id="KW-0808">Transferase</keyword>
<keyword evidence="1" id="KW-0328">Glycosyltransferase</keyword>
<protein>
    <submittedName>
        <fullName evidence="4">Glycosyltransferase involved in cell wall bisynthesis</fullName>
    </submittedName>
</protein>
<dbReference type="GO" id="GO:0016758">
    <property type="term" value="F:hexosyltransferase activity"/>
    <property type="evidence" value="ECO:0007669"/>
    <property type="project" value="TreeGrafter"/>
</dbReference>
<dbReference type="Gene3D" id="3.40.50.2000">
    <property type="entry name" value="Glycogen Phosphorylase B"/>
    <property type="match status" value="2"/>
</dbReference>
<dbReference type="GO" id="GO:1901137">
    <property type="term" value="P:carbohydrate derivative biosynthetic process"/>
    <property type="evidence" value="ECO:0007669"/>
    <property type="project" value="UniProtKB-ARBA"/>
</dbReference>
<dbReference type="InterPro" id="IPR050194">
    <property type="entry name" value="Glycosyltransferase_grp1"/>
</dbReference>
<dbReference type="PANTHER" id="PTHR45947">
    <property type="entry name" value="SULFOQUINOVOSYL TRANSFERASE SQD2"/>
    <property type="match status" value="1"/>
</dbReference>
<evidence type="ECO:0000256" key="2">
    <source>
        <dbReference type="ARBA" id="ARBA00022679"/>
    </source>
</evidence>
<dbReference type="STRING" id="686624.SAMN04488242_1604"/>
<proteinExistence type="predicted"/>